<name>A0A5C3PBM7_9APHY</name>
<dbReference type="EMBL" id="ML211243">
    <property type="protein sequence ID" value="TFK85610.1"/>
    <property type="molecule type" value="Genomic_DNA"/>
</dbReference>
<dbReference type="AlphaFoldDB" id="A0A5C3PBM7"/>
<gene>
    <name evidence="1" type="ORF">K466DRAFT_183011</name>
</gene>
<dbReference type="InParanoid" id="A0A5C3PBM7"/>
<evidence type="ECO:0000313" key="1">
    <source>
        <dbReference type="EMBL" id="TFK85610.1"/>
    </source>
</evidence>
<dbReference type="Proteomes" id="UP000308197">
    <property type="component" value="Unassembled WGS sequence"/>
</dbReference>
<proteinExistence type="predicted"/>
<organism evidence="1 2">
    <name type="scientific">Polyporus arcularius HHB13444</name>
    <dbReference type="NCBI Taxonomy" id="1314778"/>
    <lineage>
        <taxon>Eukaryota</taxon>
        <taxon>Fungi</taxon>
        <taxon>Dikarya</taxon>
        <taxon>Basidiomycota</taxon>
        <taxon>Agaricomycotina</taxon>
        <taxon>Agaricomycetes</taxon>
        <taxon>Polyporales</taxon>
        <taxon>Polyporaceae</taxon>
        <taxon>Polyporus</taxon>
    </lineage>
</organism>
<accession>A0A5C3PBM7</accession>
<keyword evidence="2" id="KW-1185">Reference proteome</keyword>
<reference evidence="1 2" key="1">
    <citation type="journal article" date="2019" name="Nat. Ecol. Evol.">
        <title>Megaphylogeny resolves global patterns of mushroom evolution.</title>
        <authorList>
            <person name="Varga T."/>
            <person name="Krizsan K."/>
            <person name="Foldi C."/>
            <person name="Dima B."/>
            <person name="Sanchez-Garcia M."/>
            <person name="Sanchez-Ramirez S."/>
            <person name="Szollosi G.J."/>
            <person name="Szarkandi J.G."/>
            <person name="Papp V."/>
            <person name="Albert L."/>
            <person name="Andreopoulos W."/>
            <person name="Angelini C."/>
            <person name="Antonin V."/>
            <person name="Barry K.W."/>
            <person name="Bougher N.L."/>
            <person name="Buchanan P."/>
            <person name="Buyck B."/>
            <person name="Bense V."/>
            <person name="Catcheside P."/>
            <person name="Chovatia M."/>
            <person name="Cooper J."/>
            <person name="Damon W."/>
            <person name="Desjardin D."/>
            <person name="Finy P."/>
            <person name="Geml J."/>
            <person name="Haridas S."/>
            <person name="Hughes K."/>
            <person name="Justo A."/>
            <person name="Karasinski D."/>
            <person name="Kautmanova I."/>
            <person name="Kiss B."/>
            <person name="Kocsube S."/>
            <person name="Kotiranta H."/>
            <person name="LaButti K.M."/>
            <person name="Lechner B.E."/>
            <person name="Liimatainen K."/>
            <person name="Lipzen A."/>
            <person name="Lukacs Z."/>
            <person name="Mihaltcheva S."/>
            <person name="Morgado L.N."/>
            <person name="Niskanen T."/>
            <person name="Noordeloos M.E."/>
            <person name="Ohm R.A."/>
            <person name="Ortiz-Santana B."/>
            <person name="Ovrebo C."/>
            <person name="Racz N."/>
            <person name="Riley R."/>
            <person name="Savchenko A."/>
            <person name="Shiryaev A."/>
            <person name="Soop K."/>
            <person name="Spirin V."/>
            <person name="Szebenyi C."/>
            <person name="Tomsovsky M."/>
            <person name="Tulloss R.E."/>
            <person name="Uehling J."/>
            <person name="Grigoriev I.V."/>
            <person name="Vagvolgyi C."/>
            <person name="Papp T."/>
            <person name="Martin F.M."/>
            <person name="Miettinen O."/>
            <person name="Hibbett D.S."/>
            <person name="Nagy L.G."/>
        </authorList>
    </citation>
    <scope>NUCLEOTIDE SEQUENCE [LARGE SCALE GENOMIC DNA]</scope>
    <source>
        <strain evidence="1 2">HHB13444</strain>
    </source>
</reference>
<protein>
    <submittedName>
        <fullName evidence="1">Uncharacterized protein</fullName>
    </submittedName>
</protein>
<sequence length="72" mass="8543">MLLCIRIRTRRCRPRWMPQRTGFRLRRVCAQCHGSIFTSGPLTNRSHSRAFVDQSHKELMDKKQLSYSSVYS</sequence>
<evidence type="ECO:0000313" key="2">
    <source>
        <dbReference type="Proteomes" id="UP000308197"/>
    </source>
</evidence>